<dbReference type="GO" id="GO:0003677">
    <property type="term" value="F:DNA binding"/>
    <property type="evidence" value="ECO:0007669"/>
    <property type="project" value="UniProtKB-KW"/>
</dbReference>
<comment type="caution">
    <text evidence="5">The sequence shown here is derived from an EMBL/GenBank/DDBJ whole genome shotgun (WGS) entry which is preliminary data.</text>
</comment>
<dbReference type="AlphaFoldDB" id="A0A4V2WPL6"/>
<feature type="domain" description="HTH hxlR-type" evidence="4">
    <location>
        <begin position="10"/>
        <end position="108"/>
    </location>
</feature>
<sequence>MFLNNKQYYCPVEATVDAIGGKWKARIMWHLSNRKHRYGELNKLIPEISRKMLAQALRELESDGLISRSEYSEKILKVEYELTDYGRSLTPILTLMSAWGKEHILKQRELITEQKEEPS</sequence>
<name>A0A4V2WPL6_9BACL</name>
<accession>A0A4V2WPL6</accession>
<dbReference type="OrthoDB" id="9791143at2"/>
<evidence type="ECO:0000256" key="3">
    <source>
        <dbReference type="ARBA" id="ARBA00023163"/>
    </source>
</evidence>
<reference evidence="5 6" key="1">
    <citation type="submission" date="2019-03" db="EMBL/GenBank/DDBJ databases">
        <authorList>
            <person name="Kim M.K.M."/>
        </authorList>
    </citation>
    <scope>NUCLEOTIDE SEQUENCE [LARGE SCALE GENOMIC DNA]</scope>
    <source>
        <strain evidence="5 6">18JY21-1</strain>
    </source>
</reference>
<keyword evidence="2" id="KW-0238">DNA-binding</keyword>
<dbReference type="InterPro" id="IPR036390">
    <property type="entry name" value="WH_DNA-bd_sf"/>
</dbReference>
<keyword evidence="6" id="KW-1185">Reference proteome</keyword>
<evidence type="ECO:0000313" key="6">
    <source>
        <dbReference type="Proteomes" id="UP000295418"/>
    </source>
</evidence>
<gene>
    <name evidence="5" type="ORF">E0485_03205</name>
</gene>
<dbReference type="PANTHER" id="PTHR33204:SF29">
    <property type="entry name" value="TRANSCRIPTIONAL REGULATOR"/>
    <property type="match status" value="1"/>
</dbReference>
<evidence type="ECO:0000256" key="2">
    <source>
        <dbReference type="ARBA" id="ARBA00023125"/>
    </source>
</evidence>
<dbReference type="EMBL" id="SKFG01000002">
    <property type="protein sequence ID" value="TCZ79892.1"/>
    <property type="molecule type" value="Genomic_DNA"/>
</dbReference>
<dbReference type="InterPro" id="IPR002577">
    <property type="entry name" value="HTH_HxlR"/>
</dbReference>
<evidence type="ECO:0000256" key="1">
    <source>
        <dbReference type="ARBA" id="ARBA00023015"/>
    </source>
</evidence>
<keyword evidence="3" id="KW-0804">Transcription</keyword>
<dbReference type="SUPFAM" id="SSF46785">
    <property type="entry name" value="Winged helix' DNA-binding domain"/>
    <property type="match status" value="1"/>
</dbReference>
<dbReference type="InterPro" id="IPR036388">
    <property type="entry name" value="WH-like_DNA-bd_sf"/>
</dbReference>
<organism evidence="5 6">
    <name type="scientific">Paenibacillus albiflavus</name>
    <dbReference type="NCBI Taxonomy" id="2545760"/>
    <lineage>
        <taxon>Bacteria</taxon>
        <taxon>Bacillati</taxon>
        <taxon>Bacillota</taxon>
        <taxon>Bacilli</taxon>
        <taxon>Bacillales</taxon>
        <taxon>Paenibacillaceae</taxon>
        <taxon>Paenibacillus</taxon>
    </lineage>
</organism>
<dbReference type="PROSITE" id="PS51118">
    <property type="entry name" value="HTH_HXLR"/>
    <property type="match status" value="1"/>
</dbReference>
<dbReference type="Proteomes" id="UP000295418">
    <property type="component" value="Unassembled WGS sequence"/>
</dbReference>
<dbReference type="PANTHER" id="PTHR33204">
    <property type="entry name" value="TRANSCRIPTIONAL REGULATOR, MARR FAMILY"/>
    <property type="match status" value="1"/>
</dbReference>
<evidence type="ECO:0000259" key="4">
    <source>
        <dbReference type="PROSITE" id="PS51118"/>
    </source>
</evidence>
<keyword evidence="1" id="KW-0805">Transcription regulation</keyword>
<dbReference type="Pfam" id="PF01638">
    <property type="entry name" value="HxlR"/>
    <property type="match status" value="1"/>
</dbReference>
<protein>
    <submittedName>
        <fullName evidence="5">Transcriptional regulator</fullName>
    </submittedName>
</protein>
<proteinExistence type="predicted"/>
<evidence type="ECO:0000313" key="5">
    <source>
        <dbReference type="EMBL" id="TCZ79892.1"/>
    </source>
</evidence>
<dbReference type="Gene3D" id="1.10.10.10">
    <property type="entry name" value="Winged helix-like DNA-binding domain superfamily/Winged helix DNA-binding domain"/>
    <property type="match status" value="1"/>
</dbReference>